<dbReference type="RefSeq" id="WP_240568796.1">
    <property type="nucleotide sequence ID" value="NZ_JAKVPY010000016.1"/>
</dbReference>
<evidence type="ECO:0000313" key="2">
    <source>
        <dbReference type="EMBL" id="MCH4564170.1"/>
    </source>
</evidence>
<evidence type="ECO:0000313" key="3">
    <source>
        <dbReference type="Proteomes" id="UP001202117"/>
    </source>
</evidence>
<evidence type="ECO:0000256" key="1">
    <source>
        <dbReference type="SAM" id="MobiDB-lite"/>
    </source>
</evidence>
<proteinExistence type="predicted"/>
<reference evidence="2 3" key="1">
    <citation type="submission" date="2022-02" db="EMBL/GenBank/DDBJ databases">
        <title>Halomonas fukangensis sp. nov., a halophilic bacterium isolated from a bulk soil of Kalidium foliatum at Fukang.</title>
        <authorList>
            <person name="Huang Y."/>
        </authorList>
    </citation>
    <scope>NUCLEOTIDE SEQUENCE [LARGE SCALE GENOMIC DNA]</scope>
    <source>
        <strain evidence="2 3">EGI 63088</strain>
    </source>
</reference>
<comment type="caution">
    <text evidence="2">The sequence shown here is derived from an EMBL/GenBank/DDBJ whole genome shotgun (WGS) entry which is preliminary data.</text>
</comment>
<dbReference type="EMBL" id="JAKVPY010000016">
    <property type="protein sequence ID" value="MCH4564170.1"/>
    <property type="molecule type" value="Genomic_DNA"/>
</dbReference>
<accession>A0ABS9RWE0</accession>
<protein>
    <submittedName>
        <fullName evidence="2">Uncharacterized protein</fullName>
    </submittedName>
</protein>
<dbReference type="Proteomes" id="UP001202117">
    <property type="component" value="Unassembled WGS sequence"/>
</dbReference>
<organism evidence="2 3">
    <name type="scientific">Halomonas flagellata</name>
    <dbReference type="NCBI Taxonomy" id="2920385"/>
    <lineage>
        <taxon>Bacteria</taxon>
        <taxon>Pseudomonadati</taxon>
        <taxon>Pseudomonadota</taxon>
        <taxon>Gammaproteobacteria</taxon>
        <taxon>Oceanospirillales</taxon>
        <taxon>Halomonadaceae</taxon>
        <taxon>Halomonas</taxon>
    </lineage>
</organism>
<name>A0ABS9RWE0_9GAMM</name>
<gene>
    <name evidence="2" type="ORF">MKP05_13720</name>
</gene>
<sequence length="217" mass="23111">MAVDAPANGCSPLEVMGRESAANVLPPLEALALDAPAYGLSPLEAMGRKAAAKVLPPLEVMGLDAPVNGRSPLEVMGRNAAAGRGKPLAFEPTWADVERRRVNPAGCPEPHAIMPPCSMPNASAGMPRHVTPAVDVVLLCPMSRGDHDRPRRMPMHHPVAVVPVEGAEGELRGHAAPGTPQDADMRPRARHHQGPGRQRIGMDRRQPLVGLGRMKRR</sequence>
<feature type="region of interest" description="Disordered" evidence="1">
    <location>
        <begin position="171"/>
        <end position="217"/>
    </location>
</feature>
<keyword evidence="3" id="KW-1185">Reference proteome</keyword>